<organism evidence="7 8">
    <name type="scientific">Candidatus Schekmanbacteria bacterium RIFCSPLOWO2_12_FULL_38_15</name>
    <dbReference type="NCBI Taxonomy" id="1817883"/>
    <lineage>
        <taxon>Bacteria</taxon>
        <taxon>Candidatus Schekmaniibacteriota</taxon>
    </lineage>
</organism>
<dbReference type="SUPFAM" id="SSF53098">
    <property type="entry name" value="Ribonuclease H-like"/>
    <property type="match status" value="1"/>
</dbReference>
<dbReference type="SMART" id="SM00732">
    <property type="entry name" value="YqgFc"/>
    <property type="match status" value="1"/>
</dbReference>
<dbReference type="GO" id="GO:0000967">
    <property type="term" value="P:rRNA 5'-end processing"/>
    <property type="evidence" value="ECO:0007669"/>
    <property type="project" value="UniProtKB-UniRule"/>
</dbReference>
<dbReference type="EMBL" id="MGDI01000019">
    <property type="protein sequence ID" value="OGL53905.1"/>
    <property type="molecule type" value="Genomic_DNA"/>
</dbReference>
<dbReference type="GO" id="GO:0004386">
    <property type="term" value="F:helicase activity"/>
    <property type="evidence" value="ECO:0007669"/>
    <property type="project" value="UniProtKB-KW"/>
</dbReference>
<dbReference type="Proteomes" id="UP000178082">
    <property type="component" value="Unassembled WGS sequence"/>
</dbReference>
<dbReference type="HAMAP" id="MF_00651">
    <property type="entry name" value="Nuclease_YqgF"/>
    <property type="match status" value="1"/>
</dbReference>
<dbReference type="GO" id="GO:0005829">
    <property type="term" value="C:cytosol"/>
    <property type="evidence" value="ECO:0007669"/>
    <property type="project" value="TreeGrafter"/>
</dbReference>
<dbReference type="InterPro" id="IPR037027">
    <property type="entry name" value="YqgF/RNaseH-like_dom_sf"/>
</dbReference>
<keyword evidence="2 5" id="KW-0690">Ribosome biogenesis</keyword>
<keyword evidence="7" id="KW-0547">Nucleotide-binding</keyword>
<dbReference type="InterPro" id="IPR006641">
    <property type="entry name" value="YqgF/RNaseH-like_dom"/>
</dbReference>
<keyword evidence="7" id="KW-0347">Helicase</keyword>
<dbReference type="STRING" id="1817883.A3G31_00700"/>
<evidence type="ECO:0000256" key="4">
    <source>
        <dbReference type="ARBA" id="ARBA00022801"/>
    </source>
</evidence>
<comment type="caution">
    <text evidence="7">The sequence shown here is derived from an EMBL/GenBank/DDBJ whole genome shotgun (WGS) entry which is preliminary data.</text>
</comment>
<comment type="similarity">
    <text evidence="5">Belongs to the YqgF HJR family.</text>
</comment>
<dbReference type="CDD" id="cd16964">
    <property type="entry name" value="YqgF"/>
    <property type="match status" value="1"/>
</dbReference>
<keyword evidence="3 5" id="KW-0540">Nuclease</keyword>
<accession>A0A1F7SJG9</accession>
<dbReference type="InterPro" id="IPR012337">
    <property type="entry name" value="RNaseH-like_sf"/>
</dbReference>
<evidence type="ECO:0000313" key="7">
    <source>
        <dbReference type="EMBL" id="OGL53905.1"/>
    </source>
</evidence>
<keyword evidence="7" id="KW-0067">ATP-binding</keyword>
<dbReference type="EC" id="3.1.-.-" evidence="5"/>
<dbReference type="AlphaFoldDB" id="A0A1F7SJG9"/>
<dbReference type="GO" id="GO:0004518">
    <property type="term" value="F:nuclease activity"/>
    <property type="evidence" value="ECO:0007669"/>
    <property type="project" value="UniProtKB-KW"/>
</dbReference>
<protein>
    <recommendedName>
        <fullName evidence="5">Putative pre-16S rRNA nuclease</fullName>
        <ecNumber evidence="5">3.1.-.-</ecNumber>
    </recommendedName>
</protein>
<comment type="function">
    <text evidence="5">Could be a nuclease involved in processing of the 5'-end of pre-16S rRNA.</text>
</comment>
<dbReference type="Pfam" id="PF03652">
    <property type="entry name" value="RuvX"/>
    <property type="match status" value="1"/>
</dbReference>
<evidence type="ECO:0000259" key="6">
    <source>
        <dbReference type="SMART" id="SM00732"/>
    </source>
</evidence>
<dbReference type="NCBIfam" id="TIGR00250">
    <property type="entry name" value="RNAse_H_YqgF"/>
    <property type="match status" value="1"/>
</dbReference>
<dbReference type="PANTHER" id="PTHR33317:SF4">
    <property type="entry name" value="POLYNUCLEOTIDYL TRANSFERASE, RIBONUCLEASE H-LIKE SUPERFAMILY PROTEIN"/>
    <property type="match status" value="1"/>
</dbReference>
<dbReference type="GO" id="GO:0016788">
    <property type="term" value="F:hydrolase activity, acting on ester bonds"/>
    <property type="evidence" value="ECO:0007669"/>
    <property type="project" value="UniProtKB-UniRule"/>
</dbReference>
<evidence type="ECO:0000256" key="5">
    <source>
        <dbReference type="HAMAP-Rule" id="MF_00651"/>
    </source>
</evidence>
<dbReference type="Gene3D" id="3.30.420.140">
    <property type="entry name" value="YqgF/RNase H-like domain"/>
    <property type="match status" value="1"/>
</dbReference>
<dbReference type="PANTHER" id="PTHR33317">
    <property type="entry name" value="POLYNUCLEOTIDYL TRANSFERASE, RIBONUCLEASE H-LIKE SUPERFAMILY PROTEIN"/>
    <property type="match status" value="1"/>
</dbReference>
<feature type="domain" description="YqgF/RNase H-like" evidence="6">
    <location>
        <begin position="1"/>
        <end position="101"/>
    </location>
</feature>
<evidence type="ECO:0000313" key="8">
    <source>
        <dbReference type="Proteomes" id="UP000178082"/>
    </source>
</evidence>
<keyword evidence="1 5" id="KW-0963">Cytoplasm</keyword>
<proteinExistence type="inferred from homology"/>
<reference evidence="7 8" key="1">
    <citation type="journal article" date="2016" name="Nat. Commun.">
        <title>Thousands of microbial genomes shed light on interconnected biogeochemical processes in an aquifer system.</title>
        <authorList>
            <person name="Anantharaman K."/>
            <person name="Brown C.T."/>
            <person name="Hug L.A."/>
            <person name="Sharon I."/>
            <person name="Castelle C.J."/>
            <person name="Probst A.J."/>
            <person name="Thomas B.C."/>
            <person name="Singh A."/>
            <person name="Wilkins M.J."/>
            <person name="Karaoz U."/>
            <person name="Brodie E.L."/>
            <person name="Williams K.H."/>
            <person name="Hubbard S.S."/>
            <person name="Banfield J.F."/>
        </authorList>
    </citation>
    <scope>NUCLEOTIDE SEQUENCE [LARGE SCALE GENOMIC DNA]</scope>
</reference>
<evidence type="ECO:0000256" key="1">
    <source>
        <dbReference type="ARBA" id="ARBA00022490"/>
    </source>
</evidence>
<keyword evidence="4 5" id="KW-0378">Hydrolase</keyword>
<sequence length="140" mass="16201">MRILGLDIGDRFIGVALSDESGIIASGLETIKRTRIEEDSRKLKELIDKHEVKEIVYGIPKNLYGGIGEQGEKTLKFIEHLKKSIDIQMNPWDERFTSKEAERVLIEKGIRREKRKQMRDRLSAVLILQGYLDSKKTYNL</sequence>
<comment type="subcellular location">
    <subcellularLocation>
        <location evidence="5">Cytoplasm</location>
    </subcellularLocation>
</comment>
<evidence type="ECO:0000256" key="3">
    <source>
        <dbReference type="ARBA" id="ARBA00022722"/>
    </source>
</evidence>
<evidence type="ECO:0000256" key="2">
    <source>
        <dbReference type="ARBA" id="ARBA00022517"/>
    </source>
</evidence>
<gene>
    <name evidence="7" type="ORF">A3G31_00700</name>
</gene>
<name>A0A1F7SJG9_9BACT</name>
<dbReference type="InterPro" id="IPR005227">
    <property type="entry name" value="YqgF"/>
</dbReference>